<comment type="caution">
    <text evidence="3">The sequence shown here is derived from an EMBL/GenBank/DDBJ whole genome shotgun (WGS) entry which is preliminary data.</text>
</comment>
<gene>
    <name evidence="3" type="ORF">IE37_01275</name>
</gene>
<dbReference type="InterPro" id="IPR001296">
    <property type="entry name" value="Glyco_trans_1"/>
</dbReference>
<reference evidence="3 4" key="1">
    <citation type="submission" date="2018-05" db="EMBL/GenBank/DDBJ databases">
        <title>The Hungate 1000. A catalogue of reference genomes from the rumen microbiome.</title>
        <authorList>
            <person name="Kelly W."/>
        </authorList>
    </citation>
    <scope>NUCLEOTIDE SEQUENCE [LARGE SCALE GENOMIC DNA]</scope>
    <source>
        <strain evidence="3 4">SAb67</strain>
    </source>
</reference>
<dbReference type="OrthoDB" id="9787617at2"/>
<name>A0A315Y0V6_RUMFL</name>
<dbReference type="PANTHER" id="PTHR46401:SF2">
    <property type="entry name" value="GLYCOSYLTRANSFERASE WBBK-RELATED"/>
    <property type="match status" value="1"/>
</dbReference>
<proteinExistence type="predicted"/>
<evidence type="ECO:0000259" key="2">
    <source>
        <dbReference type="Pfam" id="PF00534"/>
    </source>
</evidence>
<dbReference type="SUPFAM" id="SSF53756">
    <property type="entry name" value="UDP-Glycosyltransferase/glycogen phosphorylase"/>
    <property type="match status" value="1"/>
</dbReference>
<dbReference type="GO" id="GO:0009103">
    <property type="term" value="P:lipopolysaccharide biosynthetic process"/>
    <property type="evidence" value="ECO:0007669"/>
    <property type="project" value="TreeGrafter"/>
</dbReference>
<dbReference type="RefSeq" id="WP_109726097.1">
    <property type="nucleotide sequence ID" value="NZ_QGDI01000004.1"/>
</dbReference>
<dbReference type="STRING" id="1265.SAMN02910280_1615"/>
<evidence type="ECO:0000313" key="3">
    <source>
        <dbReference type="EMBL" id="PWJ13470.1"/>
    </source>
</evidence>
<evidence type="ECO:0000313" key="4">
    <source>
        <dbReference type="Proteomes" id="UP000245720"/>
    </source>
</evidence>
<dbReference type="AlphaFoldDB" id="A0A315Y0V6"/>
<evidence type="ECO:0000256" key="1">
    <source>
        <dbReference type="ARBA" id="ARBA00022679"/>
    </source>
</evidence>
<protein>
    <submittedName>
        <fullName evidence="3">Glycosyltransferase involved in cell wall biosynthesis</fullName>
    </submittedName>
</protein>
<dbReference type="Pfam" id="PF00534">
    <property type="entry name" value="Glycos_transf_1"/>
    <property type="match status" value="1"/>
</dbReference>
<feature type="domain" description="Glycosyl transferase family 1" evidence="2">
    <location>
        <begin position="172"/>
        <end position="333"/>
    </location>
</feature>
<dbReference type="Proteomes" id="UP000245720">
    <property type="component" value="Unassembled WGS sequence"/>
</dbReference>
<sequence length="360" mass="40686">MKVVQLLPTLSFGDGVGNDALALKEIIAGLGYETAIYAENIDKRLPEGSAIKADKLTDLKSSDVLIYHKSTGTDLSFKIDSYKCRRVMIYHNITPPDFFRPYSPSATQLTEYGYKGVEYLRDKMDYVMAVSEYNKSELRRMGYTCPIDISPSLTKFEDYEQAPDEATMKKYRDGKKNIIFVGRIAPNKRQENIIRAYYCYKKLEPDSRLILVGSANGMENYNERLVKYVNALGLSDDVVFTGHIKFSEILAYYHVADAFVCMSEHEGLCVPLVESMFFGVPIIAYDTSAISETLGGSGVLLDSNDPVFAAAVIDRVVRDEKLRKSLIEGQKKRLEYFSYDRLKDIFTDCLTGFIEGRKGK</sequence>
<dbReference type="Gene3D" id="3.40.50.2000">
    <property type="entry name" value="Glycogen Phosphorylase B"/>
    <property type="match status" value="2"/>
</dbReference>
<dbReference type="GO" id="GO:0016757">
    <property type="term" value="F:glycosyltransferase activity"/>
    <property type="evidence" value="ECO:0007669"/>
    <property type="project" value="InterPro"/>
</dbReference>
<organism evidence="3 4">
    <name type="scientific">Ruminococcus flavefaciens</name>
    <dbReference type="NCBI Taxonomy" id="1265"/>
    <lineage>
        <taxon>Bacteria</taxon>
        <taxon>Bacillati</taxon>
        <taxon>Bacillota</taxon>
        <taxon>Clostridia</taxon>
        <taxon>Eubacteriales</taxon>
        <taxon>Oscillospiraceae</taxon>
        <taxon>Ruminococcus</taxon>
    </lineage>
</organism>
<dbReference type="EMBL" id="QGDI01000004">
    <property type="protein sequence ID" value="PWJ13470.1"/>
    <property type="molecule type" value="Genomic_DNA"/>
</dbReference>
<dbReference type="PANTHER" id="PTHR46401">
    <property type="entry name" value="GLYCOSYLTRANSFERASE WBBK-RELATED"/>
    <property type="match status" value="1"/>
</dbReference>
<accession>A0A315Y0V6</accession>
<keyword evidence="1 3" id="KW-0808">Transferase</keyword>